<dbReference type="RefSeq" id="WP_015279428.1">
    <property type="nucleotide sequence ID" value="NC_019940.1"/>
</dbReference>
<keyword evidence="4 8" id="KW-0547">Nucleotide-binding</keyword>
<dbReference type="Pfam" id="PF12804">
    <property type="entry name" value="NTP_transf_3"/>
    <property type="match status" value="1"/>
</dbReference>
<evidence type="ECO:0000256" key="1">
    <source>
        <dbReference type="ARBA" id="ARBA00022490"/>
    </source>
</evidence>
<keyword evidence="11" id="KW-1185">Reference proteome</keyword>
<dbReference type="InterPro" id="IPR013482">
    <property type="entry name" value="Molybde_CF_guanTrfase"/>
</dbReference>
<feature type="domain" description="MobA-like NTP transferase" evidence="9">
    <location>
        <begin position="13"/>
        <end position="170"/>
    </location>
</feature>
<dbReference type="HAMAP" id="MF_00316">
    <property type="entry name" value="MobA"/>
    <property type="match status" value="1"/>
</dbReference>
<keyword evidence="7 8" id="KW-0501">Molybdenum cofactor biosynthesis</keyword>
<dbReference type="EMBL" id="CP003051">
    <property type="protein sequence ID" value="AGA89280.1"/>
    <property type="molecule type" value="Genomic_DNA"/>
</dbReference>
<sequence length="206" mass="21666">MAAHAPGRDQITGVILAGGRARRMGGADKGLLPCAGRTLIDWTLAALAPQVGTLLINANRNLQAYGTYGHPVITDPMTDHPGPLGGIAAAFTAAHTPWILVVPCDTPLLPPDLAIRLGAALVRDDAELALAHDGRRPQPLHALVPVELAPSLARFLAADERKVACWYARHRTAIADLSDRAEAFTNVNSPADAEQLGPRLRAQAAA</sequence>
<protein>
    <recommendedName>
        <fullName evidence="8">Molybdenum cofactor guanylyltransferase</fullName>
        <shortName evidence="8">MoCo guanylyltransferase</shortName>
        <ecNumber evidence="8">2.7.7.77</ecNumber>
    </recommendedName>
    <alternativeName>
        <fullName evidence="8">GTP:molybdopterin guanylyltransferase</fullName>
    </alternativeName>
    <alternativeName>
        <fullName evidence="8">Mo-MPT guanylyltransferase</fullName>
    </alternativeName>
    <alternativeName>
        <fullName evidence="8">Molybdopterin guanylyltransferase</fullName>
    </alternativeName>
    <alternativeName>
        <fullName evidence="8">Molybdopterin-guanine dinucleotide synthase</fullName>
        <shortName evidence="8">MGD synthase</shortName>
    </alternativeName>
</protein>
<keyword evidence="1 8" id="KW-0963">Cytoplasm</keyword>
<feature type="binding site" evidence="8">
    <location>
        <position position="75"/>
    </location>
    <ligand>
        <name>GTP</name>
        <dbReference type="ChEBI" id="CHEBI:37565"/>
    </ligand>
</feature>
<dbReference type="PATRIC" id="fig|765912.4.peg.405"/>
<keyword evidence="2 8" id="KW-0808">Transferase</keyword>
<keyword evidence="5 8" id="KW-0460">Magnesium</keyword>
<reference evidence="10 11" key="1">
    <citation type="submission" date="2011-09" db="EMBL/GenBank/DDBJ databases">
        <title>Complete sequence of chromosome of Thioflavicoccus mobilis 8321.</title>
        <authorList>
            <consortium name="US DOE Joint Genome Institute"/>
            <person name="Lucas S."/>
            <person name="Han J."/>
            <person name="Lapidus A."/>
            <person name="Cheng J.-F."/>
            <person name="Goodwin L."/>
            <person name="Pitluck S."/>
            <person name="Peters L."/>
            <person name="Ovchinnikova G."/>
            <person name="Lu M."/>
            <person name="Detter J.C."/>
            <person name="Han C."/>
            <person name="Tapia R."/>
            <person name="Land M."/>
            <person name="Hauser L."/>
            <person name="Kyrpides N."/>
            <person name="Ivanova N."/>
            <person name="Pagani I."/>
            <person name="Vogl K."/>
            <person name="Liu Z."/>
            <person name="Imhoff J."/>
            <person name="Thiel V."/>
            <person name="Frigaard N.-U."/>
            <person name="Bryant D."/>
            <person name="Woyke T."/>
        </authorList>
    </citation>
    <scope>NUCLEOTIDE SEQUENCE [LARGE SCALE GENOMIC DNA]</scope>
    <source>
        <strain evidence="10 11">8321</strain>
    </source>
</reference>
<evidence type="ECO:0000313" key="10">
    <source>
        <dbReference type="EMBL" id="AGA89280.1"/>
    </source>
</evidence>
<gene>
    <name evidence="8" type="primary">mobA</name>
    <name evidence="10" type="ORF">Thimo_0419</name>
</gene>
<feature type="binding site" evidence="8">
    <location>
        <position position="29"/>
    </location>
    <ligand>
        <name>GTP</name>
        <dbReference type="ChEBI" id="CHEBI:37565"/>
    </ligand>
</feature>
<dbReference type="Proteomes" id="UP000010816">
    <property type="component" value="Chromosome"/>
</dbReference>
<comment type="domain">
    <text evidence="8">The N-terminal domain determines nucleotide recognition and specific binding, while the C-terminal domain determines the specific binding to the target protein.</text>
</comment>
<accession>L0GV86</accession>
<feature type="binding site" evidence="8">
    <location>
        <position position="57"/>
    </location>
    <ligand>
        <name>GTP</name>
        <dbReference type="ChEBI" id="CHEBI:37565"/>
    </ligand>
</feature>
<dbReference type="InterPro" id="IPR025877">
    <property type="entry name" value="MobA-like_NTP_Trfase"/>
</dbReference>
<evidence type="ECO:0000256" key="3">
    <source>
        <dbReference type="ARBA" id="ARBA00022723"/>
    </source>
</evidence>
<feature type="binding site" evidence="8">
    <location>
        <position position="105"/>
    </location>
    <ligand>
        <name>Mg(2+)</name>
        <dbReference type="ChEBI" id="CHEBI:18420"/>
    </ligand>
</feature>
<dbReference type="OrthoDB" id="9788394at2"/>
<feature type="binding site" evidence="8">
    <location>
        <begin position="16"/>
        <end position="18"/>
    </location>
    <ligand>
        <name>GTP</name>
        <dbReference type="ChEBI" id="CHEBI:37565"/>
    </ligand>
</feature>
<dbReference type="NCBIfam" id="TIGR02665">
    <property type="entry name" value="molyb_mobA"/>
    <property type="match status" value="1"/>
</dbReference>
<dbReference type="eggNOG" id="COG0746">
    <property type="taxonomic scope" value="Bacteria"/>
</dbReference>
<evidence type="ECO:0000259" key="9">
    <source>
        <dbReference type="Pfam" id="PF12804"/>
    </source>
</evidence>
<comment type="catalytic activity">
    <reaction evidence="8">
        <text>Mo-molybdopterin + GTP + H(+) = Mo-molybdopterin guanine dinucleotide + diphosphate</text>
        <dbReference type="Rhea" id="RHEA:34243"/>
        <dbReference type="ChEBI" id="CHEBI:15378"/>
        <dbReference type="ChEBI" id="CHEBI:33019"/>
        <dbReference type="ChEBI" id="CHEBI:37565"/>
        <dbReference type="ChEBI" id="CHEBI:71302"/>
        <dbReference type="ChEBI" id="CHEBI:71310"/>
        <dbReference type="EC" id="2.7.7.77"/>
    </reaction>
</comment>
<dbReference type="GO" id="GO:1902758">
    <property type="term" value="P:bis(molybdopterin guanine dinucleotide)molybdenum biosynthetic process"/>
    <property type="evidence" value="ECO:0007669"/>
    <property type="project" value="TreeGrafter"/>
</dbReference>
<dbReference type="CDD" id="cd02503">
    <property type="entry name" value="MobA"/>
    <property type="match status" value="1"/>
</dbReference>
<keyword evidence="3 8" id="KW-0479">Metal-binding</keyword>
<comment type="subcellular location">
    <subcellularLocation>
        <location evidence="8">Cytoplasm</location>
    </subcellularLocation>
</comment>
<comment type="subunit">
    <text evidence="8">Monomer.</text>
</comment>
<proteinExistence type="inferred from homology"/>
<evidence type="ECO:0000313" key="11">
    <source>
        <dbReference type="Proteomes" id="UP000010816"/>
    </source>
</evidence>
<dbReference type="GO" id="GO:0046872">
    <property type="term" value="F:metal ion binding"/>
    <property type="evidence" value="ECO:0007669"/>
    <property type="project" value="UniProtKB-KW"/>
</dbReference>
<evidence type="ECO:0000256" key="6">
    <source>
        <dbReference type="ARBA" id="ARBA00023134"/>
    </source>
</evidence>
<dbReference type="InterPro" id="IPR029044">
    <property type="entry name" value="Nucleotide-diphossugar_trans"/>
</dbReference>
<keyword evidence="6 8" id="KW-0342">GTP-binding</keyword>
<dbReference type="EC" id="2.7.7.77" evidence="8"/>
<dbReference type="GO" id="GO:0005737">
    <property type="term" value="C:cytoplasm"/>
    <property type="evidence" value="ECO:0007669"/>
    <property type="project" value="UniProtKB-SubCell"/>
</dbReference>
<evidence type="ECO:0000256" key="2">
    <source>
        <dbReference type="ARBA" id="ARBA00022679"/>
    </source>
</evidence>
<comment type="function">
    <text evidence="8">Transfers a GMP moiety from GTP to Mo-molybdopterin (Mo-MPT) cofactor (Moco or molybdenum cofactor) to form Mo-molybdopterin guanine dinucleotide (Mo-MGD) cofactor.</text>
</comment>
<dbReference type="STRING" id="765912.Thimo_0419"/>
<feature type="binding site" evidence="8">
    <location>
        <position position="105"/>
    </location>
    <ligand>
        <name>GTP</name>
        <dbReference type="ChEBI" id="CHEBI:37565"/>
    </ligand>
</feature>
<dbReference type="HOGENOM" id="CLU_055597_5_1_6"/>
<dbReference type="PANTHER" id="PTHR19136">
    <property type="entry name" value="MOLYBDENUM COFACTOR GUANYLYLTRANSFERASE"/>
    <property type="match status" value="1"/>
</dbReference>
<dbReference type="AlphaFoldDB" id="L0GV86"/>
<name>L0GV86_9GAMM</name>
<dbReference type="GO" id="GO:0005525">
    <property type="term" value="F:GTP binding"/>
    <property type="evidence" value="ECO:0007669"/>
    <property type="project" value="UniProtKB-UniRule"/>
</dbReference>
<comment type="cofactor">
    <cofactor evidence="8">
        <name>Mg(2+)</name>
        <dbReference type="ChEBI" id="CHEBI:18420"/>
    </cofactor>
</comment>
<dbReference type="KEGG" id="tmb:Thimo_0419"/>
<evidence type="ECO:0000256" key="4">
    <source>
        <dbReference type="ARBA" id="ARBA00022741"/>
    </source>
</evidence>
<dbReference type="Gene3D" id="3.90.550.10">
    <property type="entry name" value="Spore Coat Polysaccharide Biosynthesis Protein SpsA, Chain A"/>
    <property type="match status" value="1"/>
</dbReference>
<comment type="similarity">
    <text evidence="8">Belongs to the MobA family.</text>
</comment>
<evidence type="ECO:0000256" key="8">
    <source>
        <dbReference type="HAMAP-Rule" id="MF_00316"/>
    </source>
</evidence>
<organism evidence="10 11">
    <name type="scientific">Thioflavicoccus mobilis 8321</name>
    <dbReference type="NCBI Taxonomy" id="765912"/>
    <lineage>
        <taxon>Bacteria</taxon>
        <taxon>Pseudomonadati</taxon>
        <taxon>Pseudomonadota</taxon>
        <taxon>Gammaproteobacteria</taxon>
        <taxon>Chromatiales</taxon>
        <taxon>Chromatiaceae</taxon>
        <taxon>Thioflavicoccus</taxon>
    </lineage>
</organism>
<dbReference type="GO" id="GO:0061603">
    <property type="term" value="F:molybdenum cofactor guanylyltransferase activity"/>
    <property type="evidence" value="ECO:0007669"/>
    <property type="project" value="UniProtKB-EC"/>
</dbReference>
<dbReference type="SUPFAM" id="SSF53448">
    <property type="entry name" value="Nucleotide-diphospho-sugar transferases"/>
    <property type="match status" value="1"/>
</dbReference>
<evidence type="ECO:0000256" key="5">
    <source>
        <dbReference type="ARBA" id="ARBA00022842"/>
    </source>
</evidence>
<evidence type="ECO:0000256" key="7">
    <source>
        <dbReference type="ARBA" id="ARBA00023150"/>
    </source>
</evidence>
<dbReference type="PANTHER" id="PTHR19136:SF81">
    <property type="entry name" value="MOLYBDENUM COFACTOR GUANYLYLTRANSFERASE"/>
    <property type="match status" value="1"/>
</dbReference>